<dbReference type="EMBL" id="RHHS01000009">
    <property type="protein sequence ID" value="RNB60798.1"/>
    <property type="molecule type" value="Genomic_DNA"/>
</dbReference>
<dbReference type="AlphaFoldDB" id="A0A3M8BBL9"/>
<comment type="caution">
    <text evidence="2">The sequence shown here is derived from an EMBL/GenBank/DDBJ whole genome shotgun (WGS) entry which is preliminary data.</text>
</comment>
<feature type="signal peptide" evidence="1">
    <location>
        <begin position="1"/>
        <end position="26"/>
    </location>
</feature>
<accession>A0A3M8BBL9</accession>
<proteinExistence type="predicted"/>
<evidence type="ECO:0000313" key="3">
    <source>
        <dbReference type="Proteomes" id="UP000268829"/>
    </source>
</evidence>
<evidence type="ECO:0000256" key="1">
    <source>
        <dbReference type="SAM" id="SignalP"/>
    </source>
</evidence>
<name>A0A3M8BBL9_9BACL</name>
<organism evidence="2 3">
    <name type="scientific">Brevibacillus gelatini</name>
    <dbReference type="NCBI Taxonomy" id="1655277"/>
    <lineage>
        <taxon>Bacteria</taxon>
        <taxon>Bacillati</taxon>
        <taxon>Bacillota</taxon>
        <taxon>Bacilli</taxon>
        <taxon>Bacillales</taxon>
        <taxon>Paenibacillaceae</taxon>
        <taxon>Brevibacillus</taxon>
    </lineage>
</organism>
<dbReference type="OrthoDB" id="2477804at2"/>
<keyword evidence="1" id="KW-0732">Signal</keyword>
<dbReference type="Proteomes" id="UP000268829">
    <property type="component" value="Unassembled WGS sequence"/>
</dbReference>
<evidence type="ECO:0000313" key="2">
    <source>
        <dbReference type="EMBL" id="RNB60798.1"/>
    </source>
</evidence>
<keyword evidence="3" id="KW-1185">Reference proteome</keyword>
<sequence>MKKLLSRMVFTLTLVVSTLSFGHGYAAEKQEKLLYKAEMKSEKELRKDALAGKKDYDFKKIKIQLRDEKGNVVKDLTEHSYYTVQKLKETQVGQQVISDYVVYAVSDPSDYDQRDRDNNSGLNFQQTVWMWTSIIKQNGIDMWGKATRYEARWDLLDRNGLTIQSGEFNAKAIGKGKSNNQNVNYSDSKPYYPPVWGQSYVKNPTADYIRLDDSIGAFGARLKTSYTARSSTGTLYSTVMVGNGSIPW</sequence>
<reference evidence="2 3" key="1">
    <citation type="submission" date="2018-10" db="EMBL/GenBank/DDBJ databases">
        <title>Phylogenomics of Brevibacillus.</title>
        <authorList>
            <person name="Dunlap C."/>
        </authorList>
    </citation>
    <scope>NUCLEOTIDE SEQUENCE [LARGE SCALE GENOMIC DNA]</scope>
    <source>
        <strain evidence="2 3">DSM 100115</strain>
    </source>
</reference>
<feature type="chain" id="PRO_5018204346" evidence="1">
    <location>
        <begin position="27"/>
        <end position="248"/>
    </location>
</feature>
<dbReference type="RefSeq" id="WP_122903228.1">
    <property type="nucleotide sequence ID" value="NZ_CP154342.1"/>
</dbReference>
<gene>
    <name evidence="2" type="ORF">EDM57_02680</name>
</gene>
<protein>
    <submittedName>
        <fullName evidence="2">Uncharacterized protein</fullName>
    </submittedName>
</protein>